<dbReference type="EMBL" id="SPHZ02000009">
    <property type="protein sequence ID" value="KAF0899839.1"/>
    <property type="molecule type" value="Genomic_DNA"/>
</dbReference>
<evidence type="ECO:0000313" key="2">
    <source>
        <dbReference type="Proteomes" id="UP000479710"/>
    </source>
</evidence>
<dbReference type="AlphaFoldDB" id="A0A6G1CI61"/>
<reference evidence="1 2" key="1">
    <citation type="submission" date="2019-11" db="EMBL/GenBank/DDBJ databases">
        <title>Whole genome sequence of Oryza granulata.</title>
        <authorList>
            <person name="Li W."/>
        </authorList>
    </citation>
    <scope>NUCLEOTIDE SEQUENCE [LARGE SCALE GENOMIC DNA]</scope>
    <source>
        <strain evidence="2">cv. Menghai</strain>
        <tissue evidence="1">Leaf</tissue>
    </source>
</reference>
<accession>A0A6G1CI61</accession>
<comment type="caution">
    <text evidence="1">The sequence shown here is derived from an EMBL/GenBank/DDBJ whole genome shotgun (WGS) entry which is preliminary data.</text>
</comment>
<organism evidence="1 2">
    <name type="scientific">Oryza meyeriana var. granulata</name>
    <dbReference type="NCBI Taxonomy" id="110450"/>
    <lineage>
        <taxon>Eukaryota</taxon>
        <taxon>Viridiplantae</taxon>
        <taxon>Streptophyta</taxon>
        <taxon>Embryophyta</taxon>
        <taxon>Tracheophyta</taxon>
        <taxon>Spermatophyta</taxon>
        <taxon>Magnoliopsida</taxon>
        <taxon>Liliopsida</taxon>
        <taxon>Poales</taxon>
        <taxon>Poaceae</taxon>
        <taxon>BOP clade</taxon>
        <taxon>Oryzoideae</taxon>
        <taxon>Oryzeae</taxon>
        <taxon>Oryzinae</taxon>
        <taxon>Oryza</taxon>
        <taxon>Oryza meyeriana</taxon>
    </lineage>
</organism>
<keyword evidence="2" id="KW-1185">Reference proteome</keyword>
<name>A0A6G1CI61_9ORYZ</name>
<sequence length="93" mass="10858">MDGTACSRIIRIGASIVELLFMLKWRRKFDRPSCGLSRGPPHRRDAPSIRILPVGWRCSHELAVPEEWRTEHYFDRKHPLGRANANLLRVRAR</sequence>
<proteinExistence type="predicted"/>
<protein>
    <submittedName>
        <fullName evidence="1">Uncharacterized protein</fullName>
    </submittedName>
</protein>
<gene>
    <name evidence="1" type="ORF">E2562_025094</name>
</gene>
<evidence type="ECO:0000313" key="1">
    <source>
        <dbReference type="EMBL" id="KAF0899839.1"/>
    </source>
</evidence>
<dbReference type="Proteomes" id="UP000479710">
    <property type="component" value="Unassembled WGS sequence"/>
</dbReference>